<dbReference type="Proteomes" id="UP000441102">
    <property type="component" value="Unassembled WGS sequence"/>
</dbReference>
<keyword evidence="3" id="KW-1003">Cell membrane</keyword>
<evidence type="ECO:0000313" key="10">
    <source>
        <dbReference type="Proteomes" id="UP000441102"/>
    </source>
</evidence>
<keyword evidence="7" id="KW-0997">Cell inner membrane</keyword>
<dbReference type="EMBL" id="WBWX01000019">
    <property type="protein sequence ID" value="KAB2790314.1"/>
    <property type="molecule type" value="Genomic_DNA"/>
</dbReference>
<accession>A0A6I0DH00</accession>
<evidence type="ECO:0000313" key="9">
    <source>
        <dbReference type="EMBL" id="KAB2790314.1"/>
    </source>
</evidence>
<dbReference type="GO" id="GO:0022857">
    <property type="term" value="F:transmembrane transporter activity"/>
    <property type="evidence" value="ECO:0007669"/>
    <property type="project" value="UniProtKB-UniRule"/>
</dbReference>
<name>A0A6I0DH00_BRUAN</name>
<feature type="transmembrane region" description="Helical" evidence="7">
    <location>
        <begin position="86"/>
        <end position="109"/>
    </location>
</feature>
<evidence type="ECO:0000256" key="7">
    <source>
        <dbReference type="RuleBase" id="RU369079"/>
    </source>
</evidence>
<dbReference type="AlphaFoldDB" id="A0A6I0DH00"/>
<gene>
    <name evidence="9" type="ORF">F9L06_24900</name>
</gene>
<keyword evidence="6 7" id="KW-0472">Membrane</keyword>
<comment type="similarity">
    <text evidence="7">Belongs to the TRAP transporter small permease family.</text>
</comment>
<evidence type="ECO:0000256" key="6">
    <source>
        <dbReference type="ARBA" id="ARBA00023136"/>
    </source>
</evidence>
<evidence type="ECO:0000256" key="3">
    <source>
        <dbReference type="ARBA" id="ARBA00022475"/>
    </source>
</evidence>
<comment type="subcellular location">
    <subcellularLocation>
        <location evidence="7">Cell inner membrane</location>
        <topology evidence="7">Multi-pass membrane protein</topology>
    </subcellularLocation>
    <subcellularLocation>
        <location evidence="1">Cell membrane</location>
        <topology evidence="1">Multi-pass membrane protein</topology>
    </subcellularLocation>
</comment>
<reference evidence="9 10" key="1">
    <citation type="submission" date="2019-09" db="EMBL/GenBank/DDBJ databases">
        <title>Taxonomic organization of the family Brucellaceae based on a phylogenomic approach.</title>
        <authorList>
            <person name="Leclercq S."/>
            <person name="Cloeckaert A."/>
            <person name="Zygmunt M.S."/>
        </authorList>
    </citation>
    <scope>NUCLEOTIDE SEQUENCE [LARGE SCALE GENOMIC DNA]</scope>
    <source>
        <strain evidence="9 10">CCUG 34461</strain>
    </source>
</reference>
<dbReference type="InterPro" id="IPR055348">
    <property type="entry name" value="DctQ"/>
</dbReference>
<keyword evidence="4 7" id="KW-0812">Transmembrane</keyword>
<feature type="transmembrane region" description="Helical" evidence="7">
    <location>
        <begin position="129"/>
        <end position="151"/>
    </location>
</feature>
<feature type="domain" description="Tripartite ATP-independent periplasmic transporters DctQ component" evidence="8">
    <location>
        <begin position="47"/>
        <end position="151"/>
    </location>
</feature>
<feature type="transmembrane region" description="Helical" evidence="7">
    <location>
        <begin position="12"/>
        <end position="34"/>
    </location>
</feature>
<keyword evidence="5 7" id="KW-1133">Transmembrane helix</keyword>
<protein>
    <recommendedName>
        <fullName evidence="7">TRAP transporter small permease protein</fullName>
    </recommendedName>
</protein>
<evidence type="ECO:0000259" key="8">
    <source>
        <dbReference type="Pfam" id="PF04290"/>
    </source>
</evidence>
<evidence type="ECO:0000256" key="5">
    <source>
        <dbReference type="ARBA" id="ARBA00022989"/>
    </source>
</evidence>
<dbReference type="GO" id="GO:0005886">
    <property type="term" value="C:plasma membrane"/>
    <property type="evidence" value="ECO:0007669"/>
    <property type="project" value="UniProtKB-SubCell"/>
</dbReference>
<comment type="caution">
    <text evidence="9">The sequence shown here is derived from an EMBL/GenBank/DDBJ whole genome shotgun (WGS) entry which is preliminary data.</text>
</comment>
<evidence type="ECO:0000256" key="2">
    <source>
        <dbReference type="ARBA" id="ARBA00022448"/>
    </source>
</evidence>
<evidence type="ECO:0000256" key="1">
    <source>
        <dbReference type="ARBA" id="ARBA00004651"/>
    </source>
</evidence>
<proteinExistence type="inferred from homology"/>
<organism evidence="9 10">
    <name type="scientific">Brucella anthropi</name>
    <name type="common">Ochrobactrum anthropi</name>
    <dbReference type="NCBI Taxonomy" id="529"/>
    <lineage>
        <taxon>Bacteria</taxon>
        <taxon>Pseudomonadati</taxon>
        <taxon>Pseudomonadota</taxon>
        <taxon>Alphaproteobacteria</taxon>
        <taxon>Hyphomicrobiales</taxon>
        <taxon>Brucellaceae</taxon>
        <taxon>Brucella/Ochrobactrum group</taxon>
        <taxon>Brucella</taxon>
    </lineage>
</organism>
<keyword evidence="2 7" id="KW-0813">Transport</keyword>
<comment type="function">
    <text evidence="7">Part of the tripartite ATP-independent periplasmic (TRAP) transport system.</text>
</comment>
<feature type="transmembrane region" description="Helical" evidence="7">
    <location>
        <begin position="46"/>
        <end position="65"/>
    </location>
</feature>
<comment type="subunit">
    <text evidence="7">The complex comprises the extracytoplasmic solute receptor protein and the two transmembrane proteins.</text>
</comment>
<sequence>MSSVILRQVERALVWATSAALASSALYVTLAVIAPRLGLELPDEDLLVSEAVVAIAFLPQLLLVTSDRQLSVDVFTTALPERAQKILAGFAQICGILAFVLLGWAAWLALDRALDFGSVNPGKLRLPEWPARTLVVLGCLGGLLGCVMRLVGAPVRAEVE</sequence>
<evidence type="ECO:0000256" key="4">
    <source>
        <dbReference type="ARBA" id="ARBA00022692"/>
    </source>
</evidence>
<dbReference type="Pfam" id="PF04290">
    <property type="entry name" value="DctQ"/>
    <property type="match status" value="1"/>
</dbReference>